<evidence type="ECO:0000256" key="4">
    <source>
        <dbReference type="ARBA" id="ARBA00049989"/>
    </source>
</evidence>
<dbReference type="Proteomes" id="UP000303027">
    <property type="component" value="Unassembled WGS sequence"/>
</dbReference>
<comment type="subcellular location">
    <subcellularLocation>
        <location evidence="1">Fimbrium</location>
    </subcellularLocation>
</comment>
<dbReference type="Pfam" id="PF02432">
    <property type="entry name" value="Fimbrial_K88"/>
    <property type="match status" value="1"/>
</dbReference>
<gene>
    <name evidence="5" type="primary">faeG_2</name>
    <name evidence="5" type="ORF">BvCmsKKP061_03165</name>
</gene>
<dbReference type="GO" id="GO:0007155">
    <property type="term" value="P:cell adhesion"/>
    <property type="evidence" value="ECO:0007669"/>
    <property type="project" value="InterPro"/>
</dbReference>
<keyword evidence="3" id="KW-0281">Fimbrium</keyword>
<dbReference type="InterPro" id="IPR003467">
    <property type="entry name" value="Fimbrial_K88_FaeH"/>
</dbReference>
<evidence type="ECO:0000313" key="6">
    <source>
        <dbReference type="Proteomes" id="UP000303027"/>
    </source>
</evidence>
<dbReference type="EMBL" id="BFXY01000090">
    <property type="protein sequence ID" value="GDH49051.1"/>
    <property type="molecule type" value="Genomic_DNA"/>
</dbReference>
<keyword evidence="2" id="KW-0732">Signal</keyword>
<sequence length="259" mass="26756">MKKTLIALAVAASAAVSGSAMAWTANGTGGNVEMGGTLIPADVITPWEVKTGDAVTNLDGQIKKGQQTVAITVNNAIPVLGIRTQTNDAFQGQAGITPQIDYHGSVDMSQSQWGKAPVTLEVFDNASNKIGSLQTTLTTAAVYSSNNNGADHQYGALAANAAGAAFFGGLSSLSKALGYSDAVNVLNQISSEFLEKYNQQGATIENGMSLAFANVNYTYSAAYGSGITQGTAINITLDQAASNDSIQWKSSLPITVSYQ</sequence>
<protein>
    <submittedName>
        <fullName evidence="5">K88 fimbrial protein AB</fullName>
    </submittedName>
</protein>
<comment type="caution">
    <text evidence="5">The sequence shown here is derived from an EMBL/GenBank/DDBJ whole genome shotgun (WGS) entry which is preliminary data.</text>
</comment>
<name>A0A4C9GRB6_ECOLX</name>
<dbReference type="RefSeq" id="WP_047084851.1">
    <property type="nucleotide sequence ID" value="NZ_BFKY01000194.1"/>
</dbReference>
<evidence type="ECO:0000256" key="3">
    <source>
        <dbReference type="ARBA" id="ARBA00023263"/>
    </source>
</evidence>
<dbReference type="AlphaFoldDB" id="A0A4C9GRB6"/>
<evidence type="ECO:0000256" key="1">
    <source>
        <dbReference type="ARBA" id="ARBA00004561"/>
    </source>
</evidence>
<evidence type="ECO:0000313" key="5">
    <source>
        <dbReference type="EMBL" id="GDH49051.1"/>
    </source>
</evidence>
<dbReference type="GO" id="GO:0009289">
    <property type="term" value="C:pilus"/>
    <property type="evidence" value="ECO:0007669"/>
    <property type="project" value="UniProtKB-SubCell"/>
</dbReference>
<evidence type="ECO:0000256" key="2">
    <source>
        <dbReference type="ARBA" id="ARBA00022729"/>
    </source>
</evidence>
<reference evidence="5 6" key="1">
    <citation type="submission" date="2018-04" db="EMBL/GenBank/DDBJ databases">
        <title>Large scale genomics of bovine and human commensal E. coli to reveal the emerging process of EHEC.</title>
        <authorList>
            <person name="Arimizu Y."/>
            <person name="Ogura Y."/>
        </authorList>
    </citation>
    <scope>NUCLEOTIDE SEQUENCE [LARGE SCALE GENOMIC DNA]</scope>
    <source>
        <strain evidence="5 6">KK-P061</strain>
    </source>
</reference>
<comment type="similarity">
    <text evidence="4">Belongs to the fimbrial K88 protein family.</text>
</comment>
<organism evidence="5 6">
    <name type="scientific">Escherichia coli</name>
    <dbReference type="NCBI Taxonomy" id="562"/>
    <lineage>
        <taxon>Bacteria</taxon>
        <taxon>Pseudomonadati</taxon>
        <taxon>Pseudomonadota</taxon>
        <taxon>Gammaproteobacteria</taxon>
        <taxon>Enterobacterales</taxon>
        <taxon>Enterobacteriaceae</taxon>
        <taxon>Escherichia</taxon>
    </lineage>
</organism>
<accession>A0A4C9GRB6</accession>
<proteinExistence type="inferred from homology"/>